<dbReference type="Gene3D" id="3.80.10.10">
    <property type="entry name" value="Ribonuclease Inhibitor"/>
    <property type="match status" value="1"/>
</dbReference>
<dbReference type="InterPro" id="IPR032675">
    <property type="entry name" value="LRR_dom_sf"/>
</dbReference>
<accession>A0A7M7LNQ7</accession>
<keyword evidence="1" id="KW-0833">Ubl conjugation pathway</keyword>
<dbReference type="InterPro" id="IPR001810">
    <property type="entry name" value="F-box_dom"/>
</dbReference>
<feature type="domain" description="F-box" evidence="2">
    <location>
        <begin position="41"/>
        <end position="82"/>
    </location>
</feature>
<keyword evidence="4" id="KW-1185">Reference proteome</keyword>
<dbReference type="SUPFAM" id="SSF81383">
    <property type="entry name" value="F-box domain"/>
    <property type="match status" value="1"/>
</dbReference>
<dbReference type="Pfam" id="PF12937">
    <property type="entry name" value="F-box-like"/>
    <property type="match status" value="1"/>
</dbReference>
<evidence type="ECO:0000313" key="4">
    <source>
        <dbReference type="Proteomes" id="UP000002358"/>
    </source>
</evidence>
<dbReference type="InterPro" id="IPR006553">
    <property type="entry name" value="Leu-rich_rpt_Cys-con_subtyp"/>
</dbReference>
<dbReference type="KEGG" id="nvi:100677980"/>
<dbReference type="SMART" id="SM00256">
    <property type="entry name" value="FBOX"/>
    <property type="match status" value="1"/>
</dbReference>
<dbReference type="PANTHER" id="PTHR13318">
    <property type="entry name" value="PARTNER OF PAIRED, ISOFORM B-RELATED"/>
    <property type="match status" value="1"/>
</dbReference>
<dbReference type="GeneID" id="100677980"/>
<dbReference type="SMART" id="SM00367">
    <property type="entry name" value="LRR_CC"/>
    <property type="match status" value="3"/>
</dbReference>
<organism evidence="3 4">
    <name type="scientific">Nasonia vitripennis</name>
    <name type="common">Parasitic wasp</name>
    <dbReference type="NCBI Taxonomy" id="7425"/>
    <lineage>
        <taxon>Eukaryota</taxon>
        <taxon>Metazoa</taxon>
        <taxon>Ecdysozoa</taxon>
        <taxon>Arthropoda</taxon>
        <taxon>Hexapoda</taxon>
        <taxon>Insecta</taxon>
        <taxon>Pterygota</taxon>
        <taxon>Neoptera</taxon>
        <taxon>Endopterygota</taxon>
        <taxon>Hymenoptera</taxon>
        <taxon>Apocrita</taxon>
        <taxon>Proctotrupomorpha</taxon>
        <taxon>Chalcidoidea</taxon>
        <taxon>Pteromalidae</taxon>
        <taxon>Pteromalinae</taxon>
        <taxon>Nasonia</taxon>
    </lineage>
</organism>
<evidence type="ECO:0000256" key="1">
    <source>
        <dbReference type="ARBA" id="ARBA00022786"/>
    </source>
</evidence>
<dbReference type="EnsemblMetazoa" id="XM_003426639">
    <property type="protein sequence ID" value="XP_003426687"/>
    <property type="gene ID" value="LOC100677980"/>
</dbReference>
<dbReference type="OrthoDB" id="549243at2759"/>
<proteinExistence type="predicted"/>
<dbReference type="GO" id="GO:0019005">
    <property type="term" value="C:SCF ubiquitin ligase complex"/>
    <property type="evidence" value="ECO:0007669"/>
    <property type="project" value="TreeGrafter"/>
</dbReference>
<dbReference type="AlphaFoldDB" id="A0A7M7LNQ7"/>
<dbReference type="PANTHER" id="PTHR13318:SF95">
    <property type="entry name" value="F-BOX PROTEIN YLR352W"/>
    <property type="match status" value="1"/>
</dbReference>
<protein>
    <recommendedName>
        <fullName evidence="2">F-box domain-containing protein</fullName>
    </recommendedName>
</protein>
<dbReference type="InParanoid" id="A0A7M7LNQ7"/>
<dbReference type="FunCoup" id="A0A7M7LNQ7">
    <property type="interactions" value="10"/>
</dbReference>
<dbReference type="SMR" id="A0A7M7LNQ7"/>
<dbReference type="RefSeq" id="XP_003426687.1">
    <property type="nucleotide sequence ID" value="XM_003426639.3"/>
</dbReference>
<evidence type="ECO:0000313" key="3">
    <source>
        <dbReference type="EnsemblMetazoa" id="XP_003426687"/>
    </source>
</evidence>
<evidence type="ECO:0000259" key="2">
    <source>
        <dbReference type="SMART" id="SM00256"/>
    </source>
</evidence>
<dbReference type="InterPro" id="IPR036047">
    <property type="entry name" value="F-box-like_dom_sf"/>
</dbReference>
<sequence>MRNRRKMNEPKAAKQKVIDGCKEKACSDKEVKTMEACFGYLNCDCLMHIFSFLPIRDRVNVELVCKQWYSAGRELWKSFKQLDVCRSKWQFKNLKKFKRVEMTMFKTVLERCGRYLTEIDFTHLSTIDEEIYFEYTIDDDKMHEDDDKSFEGIMALASNCTNIEKLSLSSTVVNCNDQHLLDIFKTNKKIRFLNLIGYGIHGTCFNGLSAHVIETLLMQYCCVQSKRLCKLLERCVNLNILSLNCTRSFNTKNFGDILRCVSLVNIKSLKEFRFVSYYDNNRETHLYTSFHVNTNFKNLIAIQIMEAMEDSMNDLLIALGKHCTNLRRANFSDCVGVTDDILINITTLPKLEVLCIDRMEHVTDRSLICLSEHLKILKCSDSQISDTGVITLLNKSQNIEILNLSMCKNISKRSVDYAICVTKHRTNNIILNFCVDHYYGEKCNVKDKSPLFRLHYELTAKEEQLHTGRGCSYIYPFFKCEKNLLQKSCTFNIDSNTEKTFGSYAYYHFFMCFCQRIPNDENN</sequence>
<name>A0A7M7LNQ7_NASVI</name>
<dbReference type="GO" id="GO:0031146">
    <property type="term" value="P:SCF-dependent proteasomal ubiquitin-dependent protein catabolic process"/>
    <property type="evidence" value="ECO:0007669"/>
    <property type="project" value="TreeGrafter"/>
</dbReference>
<dbReference type="Proteomes" id="UP000002358">
    <property type="component" value="Chromosome 5"/>
</dbReference>
<dbReference type="Gene3D" id="1.20.1280.50">
    <property type="match status" value="1"/>
</dbReference>
<dbReference type="SUPFAM" id="SSF52047">
    <property type="entry name" value="RNI-like"/>
    <property type="match status" value="1"/>
</dbReference>
<reference evidence="3" key="1">
    <citation type="submission" date="2021-01" db="UniProtKB">
        <authorList>
            <consortium name="EnsemblMetazoa"/>
        </authorList>
    </citation>
    <scope>IDENTIFICATION</scope>
</reference>